<proteinExistence type="inferred from homology"/>
<gene>
    <name evidence="12" type="primary">gspJ</name>
    <name evidence="12" type="ORF">ACFO3Q_15695</name>
</gene>
<keyword evidence="4" id="KW-1003">Cell membrane</keyword>
<evidence type="ECO:0000313" key="12">
    <source>
        <dbReference type="EMBL" id="MFC4729613.1"/>
    </source>
</evidence>
<dbReference type="InterPro" id="IPR010055">
    <property type="entry name" value="T2SS_protein-GspJ"/>
</dbReference>
<dbReference type="Gene3D" id="2.10.70.20">
    <property type="entry name" value="gspk-gspi-gspj complex like domains"/>
    <property type="match status" value="1"/>
</dbReference>
<dbReference type="RefSeq" id="WP_377005640.1">
    <property type="nucleotide sequence ID" value="NZ_JBHSGG010000048.1"/>
</dbReference>
<dbReference type="NCBIfam" id="TIGR01711">
    <property type="entry name" value="gspJ"/>
    <property type="match status" value="1"/>
</dbReference>
<evidence type="ECO:0000313" key="13">
    <source>
        <dbReference type="Proteomes" id="UP001595892"/>
    </source>
</evidence>
<evidence type="ECO:0000256" key="10">
    <source>
        <dbReference type="SAM" id="Coils"/>
    </source>
</evidence>
<evidence type="ECO:0000256" key="3">
    <source>
        <dbReference type="ARBA" id="ARBA00021539"/>
    </source>
</evidence>
<dbReference type="Pfam" id="PF07963">
    <property type="entry name" value="N_methyl"/>
    <property type="match status" value="1"/>
</dbReference>
<evidence type="ECO:0000256" key="5">
    <source>
        <dbReference type="ARBA" id="ARBA00022481"/>
    </source>
</evidence>
<keyword evidence="8 11" id="KW-1133">Transmembrane helix</keyword>
<comment type="caution">
    <text evidence="12">The sequence shown here is derived from an EMBL/GenBank/DDBJ whole genome shotgun (WGS) entry which is preliminary data.</text>
</comment>
<keyword evidence="13" id="KW-1185">Reference proteome</keyword>
<protein>
    <recommendedName>
        <fullName evidence="3">Type II secretion system protein J</fullName>
    </recommendedName>
</protein>
<dbReference type="SUPFAM" id="SSF54523">
    <property type="entry name" value="Pili subunits"/>
    <property type="match status" value="1"/>
</dbReference>
<comment type="similarity">
    <text evidence="2">Belongs to the GSP J family.</text>
</comment>
<accession>A0ABV9NRS9</accession>
<sequence>MSRGFGLLEVLVAVAVFAVVAALAWGGLDVLARTRHALDAETARLDALQRTVGRLERDLRQALPRPVRDGAGRSLPAFVGEPAGLELSVLLPVSGWDDGRAATRRVGWRCDADGLRRLRWPAPDRAAGARPEEEAMLAGARSCRFRYLGGDGRSLSRWPAGGAAGALPRAVEIEFEVEGLGSIRRLIELPAPPEDAA</sequence>
<dbReference type="PANTHER" id="PTHR39583:SF2">
    <property type="entry name" value="TYPE II SECRETION SYSTEM PROTEIN J"/>
    <property type="match status" value="1"/>
</dbReference>
<evidence type="ECO:0000256" key="2">
    <source>
        <dbReference type="ARBA" id="ARBA00011084"/>
    </source>
</evidence>
<dbReference type="InterPro" id="IPR045584">
    <property type="entry name" value="Pilin-like"/>
</dbReference>
<dbReference type="EMBL" id="JBHSGG010000048">
    <property type="protein sequence ID" value="MFC4729613.1"/>
    <property type="molecule type" value="Genomic_DNA"/>
</dbReference>
<feature type="transmembrane region" description="Helical" evidence="11">
    <location>
        <begin position="6"/>
        <end position="28"/>
    </location>
</feature>
<keyword evidence="9 11" id="KW-0472">Membrane</keyword>
<dbReference type="Gene3D" id="3.10.610.10">
    <property type="entry name" value="GSPII I/J protein-like"/>
    <property type="match status" value="1"/>
</dbReference>
<evidence type="ECO:0000256" key="11">
    <source>
        <dbReference type="SAM" id="Phobius"/>
    </source>
</evidence>
<dbReference type="PANTHER" id="PTHR39583">
    <property type="entry name" value="TYPE II SECRETION SYSTEM PROTEIN J-RELATED"/>
    <property type="match status" value="1"/>
</dbReference>
<reference evidence="13" key="1">
    <citation type="journal article" date="2019" name="Int. J. Syst. Evol. Microbiol.">
        <title>The Global Catalogue of Microorganisms (GCM) 10K type strain sequencing project: providing services to taxonomists for standard genome sequencing and annotation.</title>
        <authorList>
            <consortium name="The Broad Institute Genomics Platform"/>
            <consortium name="The Broad Institute Genome Sequencing Center for Infectious Disease"/>
            <person name="Wu L."/>
            <person name="Ma J."/>
        </authorList>
    </citation>
    <scope>NUCLEOTIDE SEQUENCE [LARGE SCALE GENOMIC DNA]</scope>
    <source>
        <strain evidence="13">CGMCC 1.13574</strain>
    </source>
</reference>
<evidence type="ECO:0000256" key="9">
    <source>
        <dbReference type="ARBA" id="ARBA00023136"/>
    </source>
</evidence>
<keyword evidence="5" id="KW-0488">Methylation</keyword>
<dbReference type="Pfam" id="PF11612">
    <property type="entry name" value="T2SSJ"/>
    <property type="match status" value="1"/>
</dbReference>
<keyword evidence="6" id="KW-0997">Cell inner membrane</keyword>
<keyword evidence="10" id="KW-0175">Coiled coil</keyword>
<dbReference type="Proteomes" id="UP001595892">
    <property type="component" value="Unassembled WGS sequence"/>
</dbReference>
<feature type="coiled-coil region" evidence="10">
    <location>
        <begin position="31"/>
        <end position="58"/>
    </location>
</feature>
<name>A0ABV9NRS9_9GAMM</name>
<comment type="subcellular location">
    <subcellularLocation>
        <location evidence="1">Cell inner membrane</location>
        <topology evidence="1">Single-pass membrane protein</topology>
    </subcellularLocation>
</comment>
<dbReference type="NCBIfam" id="TIGR02532">
    <property type="entry name" value="IV_pilin_GFxxxE"/>
    <property type="match status" value="1"/>
</dbReference>
<evidence type="ECO:0000256" key="8">
    <source>
        <dbReference type="ARBA" id="ARBA00022989"/>
    </source>
</evidence>
<evidence type="ECO:0000256" key="1">
    <source>
        <dbReference type="ARBA" id="ARBA00004377"/>
    </source>
</evidence>
<evidence type="ECO:0000256" key="6">
    <source>
        <dbReference type="ARBA" id="ARBA00022519"/>
    </source>
</evidence>
<evidence type="ECO:0000256" key="4">
    <source>
        <dbReference type="ARBA" id="ARBA00022475"/>
    </source>
</evidence>
<organism evidence="12 13">
    <name type="scientific">Coralloluteibacterium thermophilum</name>
    <dbReference type="NCBI Taxonomy" id="2707049"/>
    <lineage>
        <taxon>Bacteria</taxon>
        <taxon>Pseudomonadati</taxon>
        <taxon>Pseudomonadota</taxon>
        <taxon>Gammaproteobacteria</taxon>
        <taxon>Lysobacterales</taxon>
        <taxon>Lysobacteraceae</taxon>
        <taxon>Coralloluteibacterium</taxon>
    </lineage>
</organism>
<dbReference type="InterPro" id="IPR012902">
    <property type="entry name" value="N_methyl_site"/>
</dbReference>
<dbReference type="InterPro" id="IPR051621">
    <property type="entry name" value="T2SS_protein_J"/>
</dbReference>
<keyword evidence="7 11" id="KW-0812">Transmembrane</keyword>
<evidence type="ECO:0000256" key="7">
    <source>
        <dbReference type="ARBA" id="ARBA00022692"/>
    </source>
</evidence>